<dbReference type="EMBL" id="SBLB01000006">
    <property type="protein sequence ID" value="RYC67902.1"/>
    <property type="molecule type" value="Genomic_DNA"/>
</dbReference>
<evidence type="ECO:0000313" key="3">
    <source>
        <dbReference type="Proteomes" id="UP000290407"/>
    </source>
</evidence>
<proteinExistence type="predicted"/>
<sequence>MRWPHGLLAGLLLLLLSRCGPDAVAPNPGSGPDGEPRLLGLALAGIPADHIRIDQNLRRVVVTIPASLSATGVVPILQLTPNTTVDYGNSSLFSNDKNQWLLDTQTLRIVSDTKKAATYQFVTRAAGDMAFAPYTGPREVSMEAEPSSLCFPIYNFRDSVACGFLTLTNVATARRREFFLCPGSTCQSTRQTDGAVVLSLLVEHNVVDPGEYTVSVRKENGRTATLPQTLTVRKGRVVLSAEASPVLVDSASFVLTGYNLYEDSRLSLKLTNAAGETFQAPLVVGGFRRTAAAFRTPPQLKPGYYYAQLFQDEQPTAAQVRLVVIRDARTLFIQRITELGTAASVSQLLTPGAPFTTPLVFRRGKTYAIHTSVVEVAAAANSPVRPQLRLISLTNPAEQYTVMPQADSSVLFPVPATLPAGRYRLVYQQLQGAGPVDALPLERDVVVE</sequence>
<evidence type="ECO:0000313" key="2">
    <source>
        <dbReference type="EMBL" id="RYC67902.1"/>
    </source>
</evidence>
<dbReference type="RefSeq" id="WP_129603686.1">
    <property type="nucleotide sequence ID" value="NZ_SBLB01000006.1"/>
</dbReference>
<protein>
    <recommendedName>
        <fullName evidence="4">DUF4397 domain-containing protein</fullName>
    </recommendedName>
</protein>
<reference evidence="2 3" key="1">
    <citation type="submission" date="2019-01" db="EMBL/GenBank/DDBJ databases">
        <title>Spirosoma flava sp. nov., a propanil-degrading bacterium isolated from herbicide-contaminated soil.</title>
        <authorList>
            <person name="Zhang L."/>
            <person name="Jiang J.-D."/>
        </authorList>
    </citation>
    <scope>NUCLEOTIDE SEQUENCE [LARGE SCALE GENOMIC DNA]</scope>
    <source>
        <strain evidence="2 3">TY50</strain>
    </source>
</reference>
<name>A0A4Q2UHC6_9BACT</name>
<gene>
    <name evidence="2" type="ORF">EQG79_20785</name>
</gene>
<dbReference type="AlphaFoldDB" id="A0A4Q2UHC6"/>
<keyword evidence="1" id="KW-0732">Signal</keyword>
<keyword evidence="3" id="KW-1185">Reference proteome</keyword>
<dbReference type="Proteomes" id="UP000290407">
    <property type="component" value="Unassembled WGS sequence"/>
</dbReference>
<feature type="signal peptide" evidence="1">
    <location>
        <begin position="1"/>
        <end position="25"/>
    </location>
</feature>
<comment type="caution">
    <text evidence="2">The sequence shown here is derived from an EMBL/GenBank/DDBJ whole genome shotgun (WGS) entry which is preliminary data.</text>
</comment>
<organism evidence="2 3">
    <name type="scientific">Spirosoma sordidisoli</name>
    <dbReference type="NCBI Taxonomy" id="2502893"/>
    <lineage>
        <taxon>Bacteria</taxon>
        <taxon>Pseudomonadati</taxon>
        <taxon>Bacteroidota</taxon>
        <taxon>Cytophagia</taxon>
        <taxon>Cytophagales</taxon>
        <taxon>Cytophagaceae</taxon>
        <taxon>Spirosoma</taxon>
    </lineage>
</organism>
<evidence type="ECO:0008006" key="4">
    <source>
        <dbReference type="Google" id="ProtNLM"/>
    </source>
</evidence>
<feature type="chain" id="PRO_5020392230" description="DUF4397 domain-containing protein" evidence="1">
    <location>
        <begin position="26"/>
        <end position="448"/>
    </location>
</feature>
<accession>A0A4Q2UHC6</accession>
<evidence type="ECO:0000256" key="1">
    <source>
        <dbReference type="SAM" id="SignalP"/>
    </source>
</evidence>